<feature type="region of interest" description="Disordered" evidence="3">
    <location>
        <begin position="1050"/>
        <end position="1069"/>
    </location>
</feature>
<evidence type="ECO:0000256" key="1">
    <source>
        <dbReference type="ARBA" id="ARBA00022443"/>
    </source>
</evidence>
<feature type="compositionally biased region" description="Low complexity" evidence="3">
    <location>
        <begin position="815"/>
        <end position="825"/>
    </location>
</feature>
<feature type="compositionally biased region" description="Low complexity" evidence="3">
    <location>
        <begin position="135"/>
        <end position="149"/>
    </location>
</feature>
<feature type="compositionally biased region" description="Pro residues" evidence="3">
    <location>
        <begin position="849"/>
        <end position="862"/>
    </location>
</feature>
<dbReference type="InterPro" id="IPR035552">
    <property type="entry name" value="Mti1_SH3"/>
</dbReference>
<organism evidence="5 6">
    <name type="scientific">Terfezia boudieri ATCC MYA-4762</name>
    <dbReference type="NCBI Taxonomy" id="1051890"/>
    <lineage>
        <taxon>Eukaryota</taxon>
        <taxon>Fungi</taxon>
        <taxon>Dikarya</taxon>
        <taxon>Ascomycota</taxon>
        <taxon>Pezizomycotina</taxon>
        <taxon>Pezizomycetes</taxon>
        <taxon>Pezizales</taxon>
        <taxon>Pezizaceae</taxon>
        <taxon>Terfezia</taxon>
    </lineage>
</organism>
<dbReference type="InterPro" id="IPR050670">
    <property type="entry name" value="STAM"/>
</dbReference>
<feature type="compositionally biased region" description="Pro residues" evidence="3">
    <location>
        <begin position="891"/>
        <end position="927"/>
    </location>
</feature>
<keyword evidence="6" id="KW-1185">Reference proteome</keyword>
<dbReference type="EMBL" id="ML121536">
    <property type="protein sequence ID" value="RPB26010.1"/>
    <property type="molecule type" value="Genomic_DNA"/>
</dbReference>
<feature type="region of interest" description="Disordered" evidence="3">
    <location>
        <begin position="75"/>
        <end position="452"/>
    </location>
</feature>
<feature type="compositionally biased region" description="Acidic residues" evidence="3">
    <location>
        <begin position="429"/>
        <end position="448"/>
    </location>
</feature>
<feature type="compositionally biased region" description="Polar residues" evidence="3">
    <location>
        <begin position="705"/>
        <end position="716"/>
    </location>
</feature>
<dbReference type="PRINTS" id="PR00452">
    <property type="entry name" value="SH3DOMAIN"/>
</dbReference>
<feature type="compositionally biased region" description="Basic and acidic residues" evidence="3">
    <location>
        <begin position="481"/>
        <end position="499"/>
    </location>
</feature>
<feature type="compositionally biased region" description="Low complexity" evidence="3">
    <location>
        <begin position="379"/>
        <end position="391"/>
    </location>
</feature>
<dbReference type="InterPro" id="IPR001452">
    <property type="entry name" value="SH3_domain"/>
</dbReference>
<gene>
    <name evidence="5" type="ORF">L211DRAFT_847757</name>
</gene>
<keyword evidence="1 2" id="KW-0728">SH3 domain</keyword>
<feature type="compositionally biased region" description="Acidic residues" evidence="3">
    <location>
        <begin position="529"/>
        <end position="538"/>
    </location>
</feature>
<dbReference type="PANTHER" id="PTHR45929:SF6">
    <property type="entry name" value="SH3 DOMAIN PROTEIN (AFU_ORTHOLOGUE AFUA_2G10320)"/>
    <property type="match status" value="1"/>
</dbReference>
<feature type="compositionally biased region" description="Low complexity" evidence="3">
    <location>
        <begin position="88"/>
        <end position="97"/>
    </location>
</feature>
<feature type="domain" description="SH3" evidence="4">
    <location>
        <begin position="5"/>
        <end position="70"/>
    </location>
</feature>
<dbReference type="InterPro" id="IPR036028">
    <property type="entry name" value="SH3-like_dom_sf"/>
</dbReference>
<feature type="compositionally biased region" description="Acidic residues" evidence="3">
    <location>
        <begin position="413"/>
        <end position="422"/>
    </location>
</feature>
<feature type="compositionally biased region" description="Polar residues" evidence="3">
    <location>
        <begin position="566"/>
        <end position="584"/>
    </location>
</feature>
<feature type="compositionally biased region" description="Basic and acidic residues" evidence="3">
    <location>
        <begin position="780"/>
        <end position="791"/>
    </location>
</feature>
<evidence type="ECO:0000256" key="2">
    <source>
        <dbReference type="PROSITE-ProRule" id="PRU00192"/>
    </source>
</evidence>
<protein>
    <recommendedName>
        <fullName evidence="4">SH3 domain-containing protein</fullName>
    </recommendedName>
</protein>
<feature type="compositionally biased region" description="Basic and acidic residues" evidence="3">
    <location>
        <begin position="554"/>
        <end position="565"/>
    </location>
</feature>
<feature type="compositionally biased region" description="Basic and acidic residues" evidence="3">
    <location>
        <begin position="234"/>
        <end position="245"/>
    </location>
</feature>
<feature type="region of interest" description="Disordered" evidence="3">
    <location>
        <begin position="469"/>
        <end position="976"/>
    </location>
</feature>
<dbReference type="Pfam" id="PF25459">
    <property type="entry name" value="AIM3_BBC1_C"/>
    <property type="match status" value="1"/>
</dbReference>
<dbReference type="CDD" id="cd11887">
    <property type="entry name" value="SH3_Bbc1"/>
    <property type="match status" value="1"/>
</dbReference>
<dbReference type="InterPro" id="IPR057402">
    <property type="entry name" value="AIM3_BBC1_C"/>
</dbReference>
<feature type="compositionally biased region" description="Pro residues" evidence="3">
    <location>
        <begin position="594"/>
        <end position="621"/>
    </location>
</feature>
<dbReference type="SMART" id="SM00326">
    <property type="entry name" value="SH3"/>
    <property type="match status" value="1"/>
</dbReference>
<feature type="compositionally biased region" description="Polar residues" evidence="3">
    <location>
        <begin position="650"/>
        <end position="663"/>
    </location>
</feature>
<name>A0A3N4LT82_9PEZI</name>
<evidence type="ECO:0000313" key="6">
    <source>
        <dbReference type="Proteomes" id="UP000267821"/>
    </source>
</evidence>
<feature type="compositionally biased region" description="Polar residues" evidence="3">
    <location>
        <begin position="941"/>
        <end position="960"/>
    </location>
</feature>
<dbReference type="STRING" id="1051890.A0A3N4LT82"/>
<dbReference type="AlphaFoldDB" id="A0A3N4LT82"/>
<feature type="compositionally biased region" description="Acidic residues" evidence="3">
    <location>
        <begin position="769"/>
        <end position="778"/>
    </location>
</feature>
<dbReference type="InParanoid" id="A0A3N4LT82"/>
<accession>A0A3N4LT82</accession>
<dbReference type="Proteomes" id="UP000267821">
    <property type="component" value="Unassembled WGS sequence"/>
</dbReference>
<reference evidence="5 6" key="1">
    <citation type="journal article" date="2018" name="Nat. Ecol. Evol.">
        <title>Pezizomycetes genomes reveal the molecular basis of ectomycorrhizal truffle lifestyle.</title>
        <authorList>
            <person name="Murat C."/>
            <person name="Payen T."/>
            <person name="Noel B."/>
            <person name="Kuo A."/>
            <person name="Morin E."/>
            <person name="Chen J."/>
            <person name="Kohler A."/>
            <person name="Krizsan K."/>
            <person name="Balestrini R."/>
            <person name="Da Silva C."/>
            <person name="Montanini B."/>
            <person name="Hainaut M."/>
            <person name="Levati E."/>
            <person name="Barry K.W."/>
            <person name="Belfiori B."/>
            <person name="Cichocki N."/>
            <person name="Clum A."/>
            <person name="Dockter R.B."/>
            <person name="Fauchery L."/>
            <person name="Guy J."/>
            <person name="Iotti M."/>
            <person name="Le Tacon F."/>
            <person name="Lindquist E.A."/>
            <person name="Lipzen A."/>
            <person name="Malagnac F."/>
            <person name="Mello A."/>
            <person name="Molinier V."/>
            <person name="Miyauchi S."/>
            <person name="Poulain J."/>
            <person name="Riccioni C."/>
            <person name="Rubini A."/>
            <person name="Sitrit Y."/>
            <person name="Splivallo R."/>
            <person name="Traeger S."/>
            <person name="Wang M."/>
            <person name="Zifcakova L."/>
            <person name="Wipf D."/>
            <person name="Zambonelli A."/>
            <person name="Paolocci F."/>
            <person name="Nowrousian M."/>
            <person name="Ottonello S."/>
            <person name="Baldrian P."/>
            <person name="Spatafora J.W."/>
            <person name="Henrissat B."/>
            <person name="Nagy L.G."/>
            <person name="Aury J.M."/>
            <person name="Wincker P."/>
            <person name="Grigoriev I.V."/>
            <person name="Bonfante P."/>
            <person name="Martin F.M."/>
        </authorList>
    </citation>
    <scope>NUCLEOTIDE SEQUENCE [LARGE SCALE GENOMIC DNA]</scope>
    <source>
        <strain evidence="5 6">ATCC MYA-4762</strain>
    </source>
</reference>
<dbReference type="FunCoup" id="A0A3N4LT82">
    <property type="interactions" value="150"/>
</dbReference>
<dbReference type="Pfam" id="PF00018">
    <property type="entry name" value="SH3_1"/>
    <property type="match status" value="1"/>
</dbReference>
<feature type="compositionally biased region" description="Pro residues" evidence="3">
    <location>
        <begin position="741"/>
        <end position="753"/>
    </location>
</feature>
<dbReference type="PROSITE" id="PS50002">
    <property type="entry name" value="SH3"/>
    <property type="match status" value="1"/>
</dbReference>
<evidence type="ECO:0000256" key="3">
    <source>
        <dbReference type="SAM" id="MobiDB-lite"/>
    </source>
</evidence>
<dbReference type="PANTHER" id="PTHR45929">
    <property type="entry name" value="JAK PATHWAY SIGNAL TRANSDUCTION ADAPTOR MOLECULE"/>
    <property type="match status" value="1"/>
</dbReference>
<dbReference type="SUPFAM" id="SSF50044">
    <property type="entry name" value="SH3-domain"/>
    <property type="match status" value="1"/>
</dbReference>
<dbReference type="OrthoDB" id="207120at2759"/>
<feature type="compositionally biased region" description="Pro residues" evidence="3">
    <location>
        <begin position="150"/>
        <end position="166"/>
    </location>
</feature>
<proteinExistence type="predicted"/>
<sequence>MASLDPPFKVRAIFDYESAHGDDLNFVAGETITVTSVEDADWYYGEYTDKATGANKQGIFPMNFVERLVADVPARPSRTRKVPEPEPVTEAPAVRAPSPVPAPAPQPIEAQPPQTPKAPATPRYKQEEPHIPKQQPVVTSSPTVSKPVKPSSPEPVKQKPPPPPPAEKSAGVASSFRDRIAAFNKQAEAQAPVKPSAPWGAPGPKASFVKKPFVAPPPSKNAYIPPIVSHVPKPRRDEDVSRDVTEPTSPTPTAEDEPPAKISSLKDRIAALQHMQLDPAGKPKPKPPKPKFRTDSESSATGPTLVAEQVQAASALPEEEEEGLESFGKEPVAVRNVELEDAIQTKDIINPEQSTISARVKKSVEMRRTAVGPGDEGAESAGDADVSSSGGHDIEVPRPKAPTGKAARHGQEKDDDGDDEGANDGQPESPDEEEAEKEEEGEKEEIDPEVARRLAIKERMMKMGVGMVFGGSPGIVIPKKKAPESRASGESERREEEQRPVPAMVPIFPMSGFVLPGMKHPAPKQPDSEVQEDTDSEAEEKVALSTATGNMSYEHAHEEISEDLKSSGQSKAAESVPLTPTSPIGSPLMRPMERAPPPPPPAPQERPAPPAPPLTDRPPPQTYETHLAQPAEPIIPSPTEGSESDDEASEVNTGTLSISTTSIAEARGPPPPPPNITFPTSPASLKRQPYYTSTQMSPPPAQVPISPTTPGNSARRTSYIRGSTAPPIPVMPPVTQTSPPALRPPPPPPPTAPPRQSGEMIRGGRSDTEGEYEADYDTDLANKDAHKDALKAHHHHHSTKTSDEDDNDDTPLPSPTLSSRPPILRAVPPPPPPGVSMRSKRQSMDMPRAAPPPPPPAPPAAPPREALRYGENESEDGDEEEEQPEYFHRLGPPPPIQQTPPTPIHFSPPPPPPGPPATHPPPPPAPPSDYIAETLPRRSFGSGTRPSMDATRQPSSSSVAPTRRSMDQNRPSTTSEYVARDVDLSEHSQWWKYPARIPPVFENRSRELAYELEENNITSRSGRVTITREIYVLFHDYSQTVVTVRWDRDDPANATPEQRHEPPPPHLRQDQLEEYHGKYSAKLYDGAVTRQNTVVGDGDAYTFIKELFTLVPNALKPVGNRSYGALVYANLANASVQQYDEIRPGDVVTFRNARFQGHRGGLHQKYSIEVGKPDHVAVVLDWDGTKKKVRVFEQGREKGKVKVDGFKVGDLKSGEVKVWRVVGREWVGWSS</sequence>
<evidence type="ECO:0000313" key="5">
    <source>
        <dbReference type="EMBL" id="RPB26010.1"/>
    </source>
</evidence>
<dbReference type="Gene3D" id="2.30.30.40">
    <property type="entry name" value="SH3 Domains"/>
    <property type="match status" value="1"/>
</dbReference>
<feature type="compositionally biased region" description="Low complexity" evidence="3">
    <location>
        <begin position="107"/>
        <end position="122"/>
    </location>
</feature>
<feature type="compositionally biased region" description="Acidic residues" evidence="3">
    <location>
        <begin position="872"/>
        <end position="884"/>
    </location>
</feature>
<evidence type="ECO:0000259" key="4">
    <source>
        <dbReference type="PROSITE" id="PS50002"/>
    </source>
</evidence>